<accession>A0ABD2P726</accession>
<sequence length="108" mass="12681">MWRLILHLGISTFTRLESVTGMNHRWKPVKNKNVNNLTSLIIKESPLIILLTETFLEDNSKAKFKNYQIIRQDKDTNGGGIAMAFHKDLKFQQVQFTYFLNLPERMQI</sequence>
<comment type="caution">
    <text evidence="2">The sequence shown here is derived from an EMBL/GenBank/DDBJ whole genome shotgun (WGS) entry which is preliminary data.</text>
</comment>
<evidence type="ECO:0000313" key="2">
    <source>
        <dbReference type="EMBL" id="KAL3286754.1"/>
    </source>
</evidence>
<proteinExistence type="predicted"/>
<keyword evidence="3" id="KW-1185">Reference proteome</keyword>
<feature type="chain" id="PRO_5044811884" evidence="1">
    <location>
        <begin position="22"/>
        <end position="108"/>
    </location>
</feature>
<evidence type="ECO:0000313" key="3">
    <source>
        <dbReference type="Proteomes" id="UP001516400"/>
    </source>
</evidence>
<organism evidence="2 3">
    <name type="scientific">Cryptolaemus montrouzieri</name>
    <dbReference type="NCBI Taxonomy" id="559131"/>
    <lineage>
        <taxon>Eukaryota</taxon>
        <taxon>Metazoa</taxon>
        <taxon>Ecdysozoa</taxon>
        <taxon>Arthropoda</taxon>
        <taxon>Hexapoda</taxon>
        <taxon>Insecta</taxon>
        <taxon>Pterygota</taxon>
        <taxon>Neoptera</taxon>
        <taxon>Endopterygota</taxon>
        <taxon>Coleoptera</taxon>
        <taxon>Polyphaga</taxon>
        <taxon>Cucujiformia</taxon>
        <taxon>Coccinelloidea</taxon>
        <taxon>Coccinellidae</taxon>
        <taxon>Scymninae</taxon>
        <taxon>Scymnini</taxon>
        <taxon>Cryptolaemus</taxon>
    </lineage>
</organism>
<protein>
    <submittedName>
        <fullName evidence="2">Uncharacterized protein</fullName>
    </submittedName>
</protein>
<dbReference type="EMBL" id="JABFTP020000185">
    <property type="protein sequence ID" value="KAL3286754.1"/>
    <property type="molecule type" value="Genomic_DNA"/>
</dbReference>
<gene>
    <name evidence="2" type="ORF">HHI36_001247</name>
</gene>
<dbReference type="Proteomes" id="UP001516400">
    <property type="component" value="Unassembled WGS sequence"/>
</dbReference>
<name>A0ABD2P726_9CUCU</name>
<keyword evidence="1" id="KW-0732">Signal</keyword>
<evidence type="ECO:0000256" key="1">
    <source>
        <dbReference type="SAM" id="SignalP"/>
    </source>
</evidence>
<reference evidence="2 3" key="1">
    <citation type="journal article" date="2021" name="BMC Biol.">
        <title>Horizontally acquired antibacterial genes associated with adaptive radiation of ladybird beetles.</title>
        <authorList>
            <person name="Li H.S."/>
            <person name="Tang X.F."/>
            <person name="Huang Y.H."/>
            <person name="Xu Z.Y."/>
            <person name="Chen M.L."/>
            <person name="Du X.Y."/>
            <person name="Qiu B.Y."/>
            <person name="Chen P.T."/>
            <person name="Zhang W."/>
            <person name="Slipinski A."/>
            <person name="Escalona H.E."/>
            <person name="Waterhouse R.M."/>
            <person name="Zwick A."/>
            <person name="Pang H."/>
        </authorList>
    </citation>
    <scope>NUCLEOTIDE SEQUENCE [LARGE SCALE GENOMIC DNA]</scope>
    <source>
        <strain evidence="2">SYSU2018</strain>
    </source>
</reference>
<dbReference type="AlphaFoldDB" id="A0ABD2P726"/>
<feature type="signal peptide" evidence="1">
    <location>
        <begin position="1"/>
        <end position="21"/>
    </location>
</feature>